<dbReference type="Proteomes" id="UP001331515">
    <property type="component" value="Unassembled WGS sequence"/>
</dbReference>
<name>A0AAN8DSL8_CHAGU</name>
<gene>
    <name evidence="1" type="ORF">CgunFtcFv8_012645</name>
</gene>
<proteinExistence type="predicted"/>
<protein>
    <submittedName>
        <fullName evidence="1">Uncharacterized protein</fullName>
    </submittedName>
</protein>
<comment type="caution">
    <text evidence="1">The sequence shown here is derived from an EMBL/GenBank/DDBJ whole genome shotgun (WGS) entry which is preliminary data.</text>
</comment>
<reference evidence="1 2" key="1">
    <citation type="journal article" date="2023" name="Mol. Biol. Evol.">
        <title>Genomics of Secondarily Temperate Adaptation in the Only Non-Antarctic Icefish.</title>
        <authorList>
            <person name="Rivera-Colon A.G."/>
            <person name="Rayamajhi N."/>
            <person name="Minhas B.F."/>
            <person name="Madrigal G."/>
            <person name="Bilyk K.T."/>
            <person name="Yoon V."/>
            <person name="Hune M."/>
            <person name="Gregory S."/>
            <person name="Cheng C.H.C."/>
            <person name="Catchen J.M."/>
        </authorList>
    </citation>
    <scope>NUCLEOTIDE SEQUENCE [LARGE SCALE GENOMIC DNA]</scope>
    <source>
        <tissue evidence="1">White muscle</tissue>
    </source>
</reference>
<evidence type="ECO:0000313" key="1">
    <source>
        <dbReference type="EMBL" id="KAK5927494.1"/>
    </source>
</evidence>
<organism evidence="1 2">
    <name type="scientific">Champsocephalus gunnari</name>
    <name type="common">Mackerel icefish</name>
    <dbReference type="NCBI Taxonomy" id="52237"/>
    <lineage>
        <taxon>Eukaryota</taxon>
        <taxon>Metazoa</taxon>
        <taxon>Chordata</taxon>
        <taxon>Craniata</taxon>
        <taxon>Vertebrata</taxon>
        <taxon>Euteleostomi</taxon>
        <taxon>Actinopterygii</taxon>
        <taxon>Neopterygii</taxon>
        <taxon>Teleostei</taxon>
        <taxon>Neoteleostei</taxon>
        <taxon>Acanthomorphata</taxon>
        <taxon>Eupercaria</taxon>
        <taxon>Perciformes</taxon>
        <taxon>Notothenioidei</taxon>
        <taxon>Channichthyidae</taxon>
        <taxon>Champsocephalus</taxon>
    </lineage>
</organism>
<accession>A0AAN8DSL8</accession>
<sequence length="83" mass="9777">MALRSKPSSTLLSRRWDVRWSRGRTREDVTTMQIQEGRIPMQLLHETNPMQIPTSTRDYRKASPFCVHSLTLSVLRHRDNGER</sequence>
<dbReference type="AlphaFoldDB" id="A0AAN8DSL8"/>
<keyword evidence="2" id="KW-1185">Reference proteome</keyword>
<evidence type="ECO:0000313" key="2">
    <source>
        <dbReference type="Proteomes" id="UP001331515"/>
    </source>
</evidence>
<dbReference type="EMBL" id="JAURVH010001518">
    <property type="protein sequence ID" value="KAK5927494.1"/>
    <property type="molecule type" value="Genomic_DNA"/>
</dbReference>